<evidence type="ECO:0000313" key="2">
    <source>
        <dbReference type="EMBL" id="QCC76769.1"/>
    </source>
</evidence>
<feature type="chain" id="PRO_5020347110" evidence="1">
    <location>
        <begin position="33"/>
        <end position="182"/>
    </location>
</feature>
<organism evidence="2 3">
    <name type="scientific">Nocardioides daphniae</name>
    <dbReference type="NCBI Taxonomy" id="402297"/>
    <lineage>
        <taxon>Bacteria</taxon>
        <taxon>Bacillati</taxon>
        <taxon>Actinomycetota</taxon>
        <taxon>Actinomycetes</taxon>
        <taxon>Propionibacteriales</taxon>
        <taxon>Nocardioidaceae</taxon>
        <taxon>Nocardioides</taxon>
    </lineage>
</organism>
<dbReference type="KEGG" id="ndp:E2C04_05190"/>
<evidence type="ECO:0000313" key="3">
    <source>
        <dbReference type="Proteomes" id="UP000297025"/>
    </source>
</evidence>
<keyword evidence="1" id="KW-0732">Signal</keyword>
<dbReference type="RefSeq" id="WP_135831817.1">
    <property type="nucleotide sequence ID" value="NZ_CP038462.1"/>
</dbReference>
<accession>A0A4P7UCX8</accession>
<evidence type="ECO:0000256" key="1">
    <source>
        <dbReference type="SAM" id="SignalP"/>
    </source>
</evidence>
<proteinExistence type="predicted"/>
<protein>
    <submittedName>
        <fullName evidence="2">Uncharacterized protein</fullName>
    </submittedName>
</protein>
<dbReference type="EMBL" id="CP038462">
    <property type="protein sequence ID" value="QCC76769.1"/>
    <property type="molecule type" value="Genomic_DNA"/>
</dbReference>
<gene>
    <name evidence="2" type="ORF">E2C04_05190</name>
</gene>
<name>A0A4P7UCX8_9ACTN</name>
<sequence>MITRARGRLAFSLSTAALLAVPLLAALPAANAAPSGDGWSVTAAPGGYQVTVDLDKPLPMRSDAPTLVVDGTTLGLATESEDGSSLSVFTTDPSVLEADEVEAGWASQSFDATSPDSTVVEVPDAASIKALGVDPDEHGSFAWTESIYKFGDEAIDLANIAASAASSRARSTCPGPAAPAPW</sequence>
<dbReference type="Proteomes" id="UP000297025">
    <property type="component" value="Chromosome"/>
</dbReference>
<dbReference type="AlphaFoldDB" id="A0A4P7UCX8"/>
<reference evidence="2 3" key="1">
    <citation type="journal article" date="2008" name="Int. J. Syst. Evol. Microbiol.">
        <title>Nocardioides daphniae sp. nov., isolated from Daphnia cucullata (Crustacea: Cladocera).</title>
        <authorList>
            <person name="Toth E.M."/>
            <person name="Keki Z."/>
            <person name="Homonnay Z.G."/>
            <person name="Borsodi A.K."/>
            <person name="Marialigeti K."/>
            <person name="Schumann P."/>
        </authorList>
    </citation>
    <scope>NUCLEOTIDE SEQUENCE [LARGE SCALE GENOMIC DNA]</scope>
    <source>
        <strain evidence="2 3">JCM 16608</strain>
    </source>
</reference>
<feature type="signal peptide" evidence="1">
    <location>
        <begin position="1"/>
        <end position="32"/>
    </location>
</feature>